<dbReference type="Pfam" id="PF02936">
    <property type="entry name" value="COX4"/>
    <property type="match status" value="1"/>
</dbReference>
<evidence type="ECO:0000256" key="4">
    <source>
        <dbReference type="ARBA" id="ARBA00022792"/>
    </source>
</evidence>
<dbReference type="CDD" id="cd00922">
    <property type="entry name" value="Cyt_c_Oxidase_IV"/>
    <property type="match status" value="1"/>
</dbReference>
<dbReference type="InterPro" id="IPR004203">
    <property type="entry name" value="Cyt_c_oxidase_su4_fam"/>
</dbReference>
<organism evidence="12 13">
    <name type="scientific">Marasmius tenuissimus</name>
    <dbReference type="NCBI Taxonomy" id="585030"/>
    <lineage>
        <taxon>Eukaryota</taxon>
        <taxon>Fungi</taxon>
        <taxon>Dikarya</taxon>
        <taxon>Basidiomycota</taxon>
        <taxon>Agaricomycotina</taxon>
        <taxon>Agaricomycetes</taxon>
        <taxon>Agaricomycetidae</taxon>
        <taxon>Agaricales</taxon>
        <taxon>Marasmiineae</taxon>
        <taxon>Marasmiaceae</taxon>
        <taxon>Marasmius</taxon>
    </lineage>
</organism>
<keyword evidence="3 11" id="KW-0812">Transmembrane</keyword>
<comment type="similarity">
    <text evidence="2">Belongs to the cytochrome c oxidase IV family.</text>
</comment>
<keyword evidence="13" id="KW-1185">Reference proteome</keyword>
<comment type="caution">
    <text evidence="12">The sequence shown here is derived from an EMBL/GenBank/DDBJ whole genome shotgun (WGS) entry which is preliminary data.</text>
</comment>
<evidence type="ECO:0000256" key="5">
    <source>
        <dbReference type="ARBA" id="ARBA00022946"/>
    </source>
</evidence>
<dbReference type="Proteomes" id="UP001437256">
    <property type="component" value="Unassembled WGS sequence"/>
</dbReference>
<dbReference type="PANTHER" id="PTHR10707:SF10">
    <property type="entry name" value="CYTOCHROME C OXIDASE SUBUNIT 4"/>
    <property type="match status" value="1"/>
</dbReference>
<name>A0ABR3A147_9AGAR</name>
<evidence type="ECO:0000256" key="7">
    <source>
        <dbReference type="ARBA" id="ARBA00023002"/>
    </source>
</evidence>
<protein>
    <submittedName>
        <fullName evidence="12">Cytochrome c oxidase subunit 5B, mitochondrial</fullName>
    </submittedName>
</protein>
<keyword evidence="8" id="KW-0496">Mitochondrion</keyword>
<dbReference type="EMBL" id="JBBXMP010000023">
    <property type="protein sequence ID" value="KAL0067716.1"/>
    <property type="molecule type" value="Genomic_DNA"/>
</dbReference>
<evidence type="ECO:0000313" key="12">
    <source>
        <dbReference type="EMBL" id="KAL0067716.1"/>
    </source>
</evidence>
<evidence type="ECO:0000256" key="6">
    <source>
        <dbReference type="ARBA" id="ARBA00022989"/>
    </source>
</evidence>
<feature type="compositionally biased region" description="Low complexity" evidence="10">
    <location>
        <begin position="28"/>
        <end position="41"/>
    </location>
</feature>
<sequence>MQALRLARPTARLLQSQATRTLATTANPSHVASASHASPAPTRVNKQSSIIPLGNVEAQWENMSVEDKTTVHEQLEEIMKKDWKEMSVDEKKAAYYVSFGPHGPRAPTSKPGDNYKIFATVAGLIGLTGVLTAVLRSFGQETPKSMSKEWQEATNEKALEARMNPISGIASEGYKGKGFISEAK</sequence>
<feature type="region of interest" description="Disordered" evidence="10">
    <location>
        <begin position="24"/>
        <end position="46"/>
    </location>
</feature>
<accession>A0ABR3A147</accession>
<evidence type="ECO:0000256" key="9">
    <source>
        <dbReference type="ARBA" id="ARBA00023136"/>
    </source>
</evidence>
<evidence type="ECO:0000256" key="3">
    <source>
        <dbReference type="ARBA" id="ARBA00022692"/>
    </source>
</evidence>
<keyword evidence="7" id="KW-0560">Oxidoreductase</keyword>
<reference evidence="12 13" key="1">
    <citation type="submission" date="2024-05" db="EMBL/GenBank/DDBJ databases">
        <title>A draft genome resource for the thread blight pathogen Marasmius tenuissimus strain MS-2.</title>
        <authorList>
            <person name="Yulfo-Soto G.E."/>
            <person name="Baruah I.K."/>
            <person name="Amoako-Attah I."/>
            <person name="Bukari Y."/>
            <person name="Meinhardt L.W."/>
            <person name="Bailey B.A."/>
            <person name="Cohen S.P."/>
        </authorList>
    </citation>
    <scope>NUCLEOTIDE SEQUENCE [LARGE SCALE GENOMIC DNA]</scope>
    <source>
        <strain evidence="12 13">MS-2</strain>
    </source>
</reference>
<gene>
    <name evidence="12" type="primary">cox5</name>
    <name evidence="12" type="ORF">AAF712_005156</name>
</gene>
<dbReference type="Gene3D" id="1.10.442.10">
    <property type="entry name" value="Cytochrome c oxidase subunit IV"/>
    <property type="match status" value="1"/>
</dbReference>
<evidence type="ECO:0000256" key="2">
    <source>
        <dbReference type="ARBA" id="ARBA00008135"/>
    </source>
</evidence>
<dbReference type="PANTHER" id="PTHR10707">
    <property type="entry name" value="CYTOCHROME C OXIDASE SUBUNIT IV"/>
    <property type="match status" value="1"/>
</dbReference>
<evidence type="ECO:0000313" key="13">
    <source>
        <dbReference type="Proteomes" id="UP001437256"/>
    </source>
</evidence>
<keyword evidence="6 11" id="KW-1133">Transmembrane helix</keyword>
<feature type="transmembrane region" description="Helical" evidence="11">
    <location>
        <begin position="117"/>
        <end position="138"/>
    </location>
</feature>
<evidence type="ECO:0000256" key="10">
    <source>
        <dbReference type="SAM" id="MobiDB-lite"/>
    </source>
</evidence>
<keyword evidence="4" id="KW-0999">Mitochondrion inner membrane</keyword>
<evidence type="ECO:0000256" key="11">
    <source>
        <dbReference type="SAM" id="Phobius"/>
    </source>
</evidence>
<evidence type="ECO:0000256" key="8">
    <source>
        <dbReference type="ARBA" id="ARBA00023128"/>
    </source>
</evidence>
<comment type="subcellular location">
    <subcellularLocation>
        <location evidence="1">Mitochondrion inner membrane</location>
        <topology evidence="1">Single-pass membrane protein</topology>
    </subcellularLocation>
</comment>
<keyword evidence="9 11" id="KW-0472">Membrane</keyword>
<dbReference type="SUPFAM" id="SSF81406">
    <property type="entry name" value="Mitochondrial cytochrome c oxidase subunit IV"/>
    <property type="match status" value="1"/>
</dbReference>
<evidence type="ECO:0000256" key="1">
    <source>
        <dbReference type="ARBA" id="ARBA00004434"/>
    </source>
</evidence>
<keyword evidence="5" id="KW-0809">Transit peptide</keyword>
<proteinExistence type="inferred from homology"/>
<dbReference type="InterPro" id="IPR036639">
    <property type="entry name" value="Cyt_c_oxidase_su4_sf"/>
</dbReference>